<dbReference type="Pfam" id="PF03144">
    <property type="entry name" value="GTP_EFTU_D2"/>
    <property type="match status" value="1"/>
</dbReference>
<evidence type="ECO:0000256" key="7">
    <source>
        <dbReference type="RuleBase" id="RU000325"/>
    </source>
</evidence>
<dbReference type="FunFam" id="2.40.30.10:FF:000001">
    <property type="entry name" value="Elongation factor Tu"/>
    <property type="match status" value="1"/>
</dbReference>
<dbReference type="NCBIfam" id="NF000766">
    <property type="entry name" value="PRK00049.1"/>
    <property type="match status" value="1"/>
</dbReference>
<keyword evidence="8" id="KW-0732">Signal</keyword>
<evidence type="ECO:0000256" key="6">
    <source>
        <dbReference type="ARBA" id="ARBA00051990"/>
    </source>
</evidence>
<dbReference type="Gene3D" id="2.40.30.10">
    <property type="entry name" value="Translation factors"/>
    <property type="match status" value="2"/>
</dbReference>
<dbReference type="InterPro" id="IPR027417">
    <property type="entry name" value="P-loop_NTPase"/>
</dbReference>
<evidence type="ECO:0000256" key="2">
    <source>
        <dbReference type="ARBA" id="ARBA00022741"/>
    </source>
</evidence>
<proteinExistence type="inferred from homology"/>
<dbReference type="GeneID" id="118406722"/>
<dbReference type="InterPro" id="IPR009001">
    <property type="entry name" value="Transl_elong_EF1A/Init_IF2_C"/>
</dbReference>
<sequence>MAIRHISGIAVILVVVFAAEGTSNRNVDSDLKEKFERVLLRLRGSRTKPLINVGTIGHVGHGKTTLTAALCTTLAKMYGGAPKDIASIDNAPEEKSRGISINIAHVEYSTPTRHYDHIDCPGHEDYVKNMITGAVKMNGAILTVSATDGPMPQTREHVLLARQVGVPYIVVFMNKCDMVDDEELLELQEMEVRELLSEYDFPGGDLPVIRGSALGALNGEAKWEAKIVELADALDKYIPEPERAVDQPFLMPIEDVFSIQGRGTVVTGRIERGILTIGDEVEIVGIKETTSTTCTGVEMFRKLLDEGRAGENVGALLRGTKRDEVERGQVLAAPKSITPHTKFEAEVYVLSKEEGGRHTPFFKGYRPQFYFRTTDVTGNIELPEGVEMVMPGDNVQMKVELIAPIAMDEGLRFAIREGGRTVGAGTVAKIFE</sequence>
<feature type="signal peptide" evidence="8">
    <location>
        <begin position="1"/>
        <end position="21"/>
    </location>
</feature>
<dbReference type="PRINTS" id="PR00315">
    <property type="entry name" value="ELONGATNFCT"/>
</dbReference>
<protein>
    <recommendedName>
        <fullName evidence="7">Elongation factor Tu</fullName>
    </recommendedName>
</protein>
<dbReference type="Pfam" id="PF00009">
    <property type="entry name" value="GTP_EFTU"/>
    <property type="match status" value="1"/>
</dbReference>
<comment type="function">
    <text evidence="7">This protein promotes the GTP-dependent binding of aminoacyl-tRNA to the A-site of ribosomes during protein biosynthesis.</text>
</comment>
<dbReference type="InterPro" id="IPR004161">
    <property type="entry name" value="EFTu-like_2"/>
</dbReference>
<dbReference type="CDD" id="cd03707">
    <property type="entry name" value="EFTU_III"/>
    <property type="match status" value="1"/>
</dbReference>
<evidence type="ECO:0000259" key="9">
    <source>
        <dbReference type="PROSITE" id="PS51722"/>
    </source>
</evidence>
<dbReference type="PROSITE" id="PS00301">
    <property type="entry name" value="G_TR_1"/>
    <property type="match status" value="1"/>
</dbReference>
<dbReference type="NCBIfam" id="NF009372">
    <property type="entry name" value="PRK12735.1"/>
    <property type="match status" value="1"/>
</dbReference>
<evidence type="ECO:0000256" key="8">
    <source>
        <dbReference type="SAM" id="SignalP"/>
    </source>
</evidence>
<keyword evidence="4" id="KW-0648">Protein biosynthesis</keyword>
<dbReference type="InterPro" id="IPR005225">
    <property type="entry name" value="Small_GTP-bd"/>
</dbReference>
<evidence type="ECO:0000256" key="3">
    <source>
        <dbReference type="ARBA" id="ARBA00022768"/>
    </source>
</evidence>
<dbReference type="PANTHER" id="PTHR43721">
    <property type="entry name" value="ELONGATION FACTOR TU-RELATED"/>
    <property type="match status" value="1"/>
</dbReference>
<dbReference type="InterPro" id="IPR000795">
    <property type="entry name" value="T_Tr_GTP-bd_dom"/>
</dbReference>
<dbReference type="GO" id="GO:0003746">
    <property type="term" value="F:translation elongation factor activity"/>
    <property type="evidence" value="ECO:0000318"/>
    <property type="project" value="GO_Central"/>
</dbReference>
<dbReference type="InterPro" id="IPR004160">
    <property type="entry name" value="Transl_elong_EFTu/EF1A_C"/>
</dbReference>
<dbReference type="InterPro" id="IPR033720">
    <property type="entry name" value="EFTU_2"/>
</dbReference>
<comment type="catalytic activity">
    <reaction evidence="6">
        <text>GTP + H2O = GDP + phosphate + H(+)</text>
        <dbReference type="Rhea" id="RHEA:19669"/>
        <dbReference type="ChEBI" id="CHEBI:15377"/>
        <dbReference type="ChEBI" id="CHEBI:15378"/>
        <dbReference type="ChEBI" id="CHEBI:37565"/>
        <dbReference type="ChEBI" id="CHEBI:43474"/>
        <dbReference type="ChEBI" id="CHEBI:58189"/>
        <dbReference type="EC" id="3.6.5.3"/>
    </reaction>
    <physiologicalReaction direction="left-to-right" evidence="6">
        <dbReference type="Rhea" id="RHEA:19670"/>
    </physiologicalReaction>
</comment>
<dbReference type="KEGG" id="bfo:118406722"/>
<keyword evidence="2 7" id="KW-0547">Nucleotide-binding</keyword>
<evidence type="ECO:0000313" key="11">
    <source>
        <dbReference type="RefSeq" id="XP_035662899.1"/>
    </source>
</evidence>
<comment type="similarity">
    <text evidence="1 7">Belongs to the TRAFAC class translation factor GTPase superfamily. Classic translation factor GTPase family. EF-Tu/EF-1A subfamily.</text>
</comment>
<dbReference type="PANTHER" id="PTHR43721:SF22">
    <property type="entry name" value="ELONGATION FACTOR TU, MITOCHONDRIAL"/>
    <property type="match status" value="1"/>
</dbReference>
<dbReference type="OrthoDB" id="2067at2759"/>
<keyword evidence="3 7" id="KW-0251">Elongation factor</keyword>
<dbReference type="AlphaFoldDB" id="A0A9J7KH69"/>
<name>A0A9J7KH69_BRAFL</name>
<organism evidence="10 11">
    <name type="scientific">Branchiostoma floridae</name>
    <name type="common">Florida lancelet</name>
    <name type="synonym">Amphioxus</name>
    <dbReference type="NCBI Taxonomy" id="7739"/>
    <lineage>
        <taxon>Eukaryota</taxon>
        <taxon>Metazoa</taxon>
        <taxon>Chordata</taxon>
        <taxon>Cephalochordata</taxon>
        <taxon>Leptocardii</taxon>
        <taxon>Amphioxiformes</taxon>
        <taxon>Branchiostomatidae</taxon>
        <taxon>Branchiostoma</taxon>
    </lineage>
</organism>
<keyword evidence="5 7" id="KW-0342">GTP-binding</keyword>
<dbReference type="Gene3D" id="3.40.50.300">
    <property type="entry name" value="P-loop containing nucleotide triphosphate hydrolases"/>
    <property type="match status" value="1"/>
</dbReference>
<feature type="chain" id="PRO_5039908875" description="Elongation factor Tu" evidence="8">
    <location>
        <begin position="22"/>
        <end position="432"/>
    </location>
</feature>
<evidence type="ECO:0000256" key="5">
    <source>
        <dbReference type="ARBA" id="ARBA00023134"/>
    </source>
</evidence>
<feature type="domain" description="Tr-type G" evidence="9">
    <location>
        <begin position="48"/>
        <end position="242"/>
    </location>
</feature>
<dbReference type="GO" id="GO:0003924">
    <property type="term" value="F:GTPase activity"/>
    <property type="evidence" value="ECO:0007669"/>
    <property type="project" value="UniProtKB-UniRule"/>
</dbReference>
<dbReference type="InterPro" id="IPR009000">
    <property type="entry name" value="Transl_B-barrel_sf"/>
</dbReference>
<reference evidence="11" key="3">
    <citation type="submission" date="2025-08" db="UniProtKB">
        <authorList>
            <consortium name="RefSeq"/>
        </authorList>
    </citation>
    <scope>IDENTIFICATION</scope>
</reference>
<dbReference type="FunFam" id="3.40.50.300:FF:000003">
    <property type="entry name" value="Elongation factor Tu"/>
    <property type="match status" value="1"/>
</dbReference>
<reference evidence="10" key="2">
    <citation type="journal article" date="2020" name="Nat. Ecol. Evol.">
        <title>Deeply conserved synteny resolves early events in vertebrate evolution.</title>
        <authorList>
            <person name="Simakov O."/>
            <person name="Marletaz F."/>
            <person name="Yue J.X."/>
            <person name="O'Connell B."/>
            <person name="Jenkins J."/>
            <person name="Brandt A."/>
            <person name="Calef R."/>
            <person name="Tung C.H."/>
            <person name="Huang T.K."/>
            <person name="Schmutz J."/>
            <person name="Satoh N."/>
            <person name="Yu J.K."/>
            <person name="Putnam N.H."/>
            <person name="Green R.E."/>
            <person name="Rokhsar D.S."/>
        </authorList>
    </citation>
    <scope>NUCLEOTIDE SEQUENCE [LARGE SCALE GENOMIC DNA]</scope>
    <source>
        <strain evidence="10">S238N-H82</strain>
    </source>
</reference>
<evidence type="ECO:0000313" key="10">
    <source>
        <dbReference type="Proteomes" id="UP000001554"/>
    </source>
</evidence>
<dbReference type="PROSITE" id="PS51722">
    <property type="entry name" value="G_TR_2"/>
    <property type="match status" value="1"/>
</dbReference>
<dbReference type="NCBIfam" id="NF009373">
    <property type="entry name" value="PRK12736.1"/>
    <property type="match status" value="1"/>
</dbReference>
<dbReference type="HAMAP" id="MF_00118_B">
    <property type="entry name" value="EF_Tu_B"/>
    <property type="match status" value="1"/>
</dbReference>
<dbReference type="GO" id="GO:0005739">
    <property type="term" value="C:mitochondrion"/>
    <property type="evidence" value="ECO:0000318"/>
    <property type="project" value="GO_Central"/>
</dbReference>
<dbReference type="Pfam" id="PF03143">
    <property type="entry name" value="GTP_EFTU_D3"/>
    <property type="match status" value="1"/>
</dbReference>
<gene>
    <name evidence="11" type="primary">LOC118406722</name>
</gene>
<accession>A0A9J7KH69</accession>
<evidence type="ECO:0000256" key="1">
    <source>
        <dbReference type="ARBA" id="ARBA00007249"/>
    </source>
</evidence>
<dbReference type="GO" id="GO:0070125">
    <property type="term" value="P:mitochondrial translational elongation"/>
    <property type="evidence" value="ECO:0000318"/>
    <property type="project" value="GO_Central"/>
</dbReference>
<dbReference type="Proteomes" id="UP000001554">
    <property type="component" value="Chromosome 19"/>
</dbReference>
<reference evidence="11" key="1">
    <citation type="journal article" date="2016" name="Genome Biol. Evol.">
        <title>Conserved non-coding elements in the most distant genera of cephalochordates: the Goldilocks principle.</title>
        <authorList>
            <person name="Yue J.X."/>
            <person name="Kozmikova I."/>
            <person name="Ono H."/>
            <person name="Nossa C.W."/>
            <person name="Kozmik Z."/>
            <person name="Putnam N.H."/>
            <person name="Yu J.K."/>
            <person name="Holland L.Z."/>
        </authorList>
    </citation>
    <scope>NUCLEOTIDE SEQUENCE</scope>
</reference>
<dbReference type="SUPFAM" id="SSF50465">
    <property type="entry name" value="EF-Tu/eEF-1alpha/eIF2-gamma C-terminal domain"/>
    <property type="match status" value="1"/>
</dbReference>
<dbReference type="NCBIfam" id="TIGR00231">
    <property type="entry name" value="small_GTP"/>
    <property type="match status" value="1"/>
</dbReference>
<dbReference type="GO" id="GO:0005525">
    <property type="term" value="F:GTP binding"/>
    <property type="evidence" value="ECO:0007669"/>
    <property type="project" value="UniProtKB-UniRule"/>
</dbReference>
<dbReference type="NCBIfam" id="TIGR00485">
    <property type="entry name" value="EF-Tu"/>
    <property type="match status" value="1"/>
</dbReference>
<keyword evidence="10" id="KW-1185">Reference proteome</keyword>
<dbReference type="CDD" id="cd03697">
    <property type="entry name" value="EFTU_II"/>
    <property type="match status" value="1"/>
</dbReference>
<dbReference type="SUPFAM" id="SSF50447">
    <property type="entry name" value="Translation proteins"/>
    <property type="match status" value="1"/>
</dbReference>
<evidence type="ECO:0000256" key="4">
    <source>
        <dbReference type="ARBA" id="ARBA00022917"/>
    </source>
</evidence>
<dbReference type="InterPro" id="IPR004541">
    <property type="entry name" value="Transl_elong_EFTu/EF1A_bac/org"/>
</dbReference>
<dbReference type="RefSeq" id="XP_035662899.1">
    <property type="nucleotide sequence ID" value="XM_035807006.1"/>
</dbReference>
<dbReference type="InterPro" id="IPR031157">
    <property type="entry name" value="G_TR_CS"/>
</dbReference>
<dbReference type="OMA" id="HYDHIDC"/>
<dbReference type="SUPFAM" id="SSF52540">
    <property type="entry name" value="P-loop containing nucleoside triphosphate hydrolases"/>
    <property type="match status" value="1"/>
</dbReference>
<dbReference type="InterPro" id="IPR050055">
    <property type="entry name" value="EF-Tu_GTPase"/>
</dbReference>